<dbReference type="EMBL" id="CM007385">
    <property type="protein sequence ID" value="ONK67847.1"/>
    <property type="molecule type" value="Genomic_DNA"/>
</dbReference>
<evidence type="ECO:0000313" key="1">
    <source>
        <dbReference type="EMBL" id="ONK67847.1"/>
    </source>
</evidence>
<dbReference type="InterPro" id="IPR025659">
    <property type="entry name" value="Tubby-like_C"/>
</dbReference>
<dbReference type="Gene3D" id="2.40.160.200">
    <property type="entry name" value="LURP1-related"/>
    <property type="match status" value="1"/>
</dbReference>
<accession>A0A5P1ERT6</accession>
<feature type="non-terminal residue" evidence="1">
    <location>
        <position position="121"/>
    </location>
</feature>
<sequence length="121" mass="13040">MHPLSVINPPYFAPYPIDLTFTVNAPGFNADQVVAFDVCGRAIFMSKPSKSSGKKFLVDAISGRPLFTLKSKVNFPSISPVVIAMTEEHRIPVGGNTFGVKIHPGGIDVAFIAAFIVILHE</sequence>
<dbReference type="Proteomes" id="UP000243459">
    <property type="component" value="Chromosome 5"/>
</dbReference>
<dbReference type="SUPFAM" id="SSF54518">
    <property type="entry name" value="Tubby C-terminal domain-like"/>
    <property type="match status" value="1"/>
</dbReference>
<dbReference type="Gramene" id="ONK67847">
    <property type="protein sequence ID" value="ONK67847"/>
    <property type="gene ID" value="A4U43_C05F4400"/>
</dbReference>
<name>A0A5P1ERT6_ASPOF</name>
<gene>
    <name evidence="1" type="ORF">A4U43_C05F4400</name>
</gene>
<organism evidence="1 2">
    <name type="scientific">Asparagus officinalis</name>
    <name type="common">Garden asparagus</name>
    <dbReference type="NCBI Taxonomy" id="4686"/>
    <lineage>
        <taxon>Eukaryota</taxon>
        <taxon>Viridiplantae</taxon>
        <taxon>Streptophyta</taxon>
        <taxon>Embryophyta</taxon>
        <taxon>Tracheophyta</taxon>
        <taxon>Spermatophyta</taxon>
        <taxon>Magnoliopsida</taxon>
        <taxon>Liliopsida</taxon>
        <taxon>Asparagales</taxon>
        <taxon>Asparagaceae</taxon>
        <taxon>Asparagoideae</taxon>
        <taxon>Asparagus</taxon>
    </lineage>
</organism>
<proteinExistence type="predicted"/>
<protein>
    <submittedName>
        <fullName evidence="1">Uncharacterized protein</fullName>
    </submittedName>
</protein>
<dbReference type="InterPro" id="IPR038595">
    <property type="entry name" value="LOR_sf"/>
</dbReference>
<reference evidence="2" key="1">
    <citation type="journal article" date="2017" name="Nat. Commun.">
        <title>The asparagus genome sheds light on the origin and evolution of a young Y chromosome.</title>
        <authorList>
            <person name="Harkess A."/>
            <person name="Zhou J."/>
            <person name="Xu C."/>
            <person name="Bowers J.E."/>
            <person name="Van der Hulst R."/>
            <person name="Ayyampalayam S."/>
            <person name="Mercati F."/>
            <person name="Riccardi P."/>
            <person name="McKain M.R."/>
            <person name="Kakrana A."/>
            <person name="Tang H."/>
            <person name="Ray J."/>
            <person name="Groenendijk J."/>
            <person name="Arikit S."/>
            <person name="Mathioni S.M."/>
            <person name="Nakano M."/>
            <person name="Shan H."/>
            <person name="Telgmann-Rauber A."/>
            <person name="Kanno A."/>
            <person name="Yue Z."/>
            <person name="Chen H."/>
            <person name="Li W."/>
            <person name="Chen Y."/>
            <person name="Xu X."/>
            <person name="Zhang Y."/>
            <person name="Luo S."/>
            <person name="Chen H."/>
            <person name="Gao J."/>
            <person name="Mao Z."/>
            <person name="Pires J.C."/>
            <person name="Luo M."/>
            <person name="Kudrna D."/>
            <person name="Wing R.A."/>
            <person name="Meyers B.C."/>
            <person name="Yi K."/>
            <person name="Kong H."/>
            <person name="Lavrijsen P."/>
            <person name="Sunseri F."/>
            <person name="Falavigna A."/>
            <person name="Ye Y."/>
            <person name="Leebens-Mack J.H."/>
            <person name="Chen G."/>
        </authorList>
    </citation>
    <scope>NUCLEOTIDE SEQUENCE [LARGE SCALE GENOMIC DNA]</scope>
    <source>
        <strain evidence="2">cv. DH0086</strain>
    </source>
</reference>
<evidence type="ECO:0000313" key="2">
    <source>
        <dbReference type="Proteomes" id="UP000243459"/>
    </source>
</evidence>
<dbReference type="AlphaFoldDB" id="A0A5P1ERT6"/>
<keyword evidence="2" id="KW-1185">Reference proteome</keyword>